<dbReference type="GO" id="GO:0007606">
    <property type="term" value="P:sensory perception of chemical stimulus"/>
    <property type="evidence" value="ECO:0007669"/>
    <property type="project" value="InterPro"/>
</dbReference>
<organism evidence="7">
    <name type="scientific">Caenorhabditis remanei</name>
    <name type="common">Caenorhabditis vulgaris</name>
    <dbReference type="NCBI Taxonomy" id="31234"/>
    <lineage>
        <taxon>Eukaryota</taxon>
        <taxon>Metazoa</taxon>
        <taxon>Ecdysozoa</taxon>
        <taxon>Nematoda</taxon>
        <taxon>Chromadorea</taxon>
        <taxon>Rhabditida</taxon>
        <taxon>Rhabditina</taxon>
        <taxon>Rhabditomorpha</taxon>
        <taxon>Rhabditoidea</taxon>
        <taxon>Rhabditidae</taxon>
        <taxon>Peloderinae</taxon>
        <taxon>Caenorhabditis</taxon>
    </lineage>
</organism>
<evidence type="ECO:0000256" key="2">
    <source>
        <dbReference type="ARBA" id="ARBA00022692"/>
    </source>
</evidence>
<sequence length="353" mass="40933">MNKTAEQLEKEVCASDGLFKALTSMFMKINCVFICSIILISYLFSYKALRILWNHNIFSNCTRLIFFIGSINSIIHQTTMMEIRIRQIYRSIVTEIDHCGILFHSPECAVDLYFYYITNFFTTYSVFSLTLDRYELTEQLHCFSSFRLIACKFSSVYLKYQYTIATILLTIQLIFAVGTHFFGFLGVPLAGYVPMCTYPPRLASNFDTINMIRTVVMVFSIIVLLIIFRSNVKTEKKVHQHSFNTKTRYTAFENMTTSKSVCTLIIIQFLCISISSFGVTLIRKVESFMSEEVYHTIVPFLPGVTYANLCLPVIVYYKTKQTIRRRKEAIDKMTSAPGDVESHMKWLNETWTK</sequence>
<dbReference type="InterPro" id="IPR000344">
    <property type="entry name" value="7TM_GPCR_serpentine_rcpt_Sra"/>
</dbReference>
<name>E3LQY9_CAERE</name>
<gene>
    <name evidence="6" type="primary">Cre-sra-26</name>
    <name evidence="6" type="ORF">CRE_26244</name>
</gene>
<evidence type="ECO:0000256" key="3">
    <source>
        <dbReference type="ARBA" id="ARBA00022989"/>
    </source>
</evidence>
<protein>
    <submittedName>
        <fullName evidence="6">CRE-SRA-26 protein</fullName>
    </submittedName>
</protein>
<evidence type="ECO:0000256" key="1">
    <source>
        <dbReference type="ARBA" id="ARBA00004141"/>
    </source>
</evidence>
<evidence type="ECO:0000256" key="4">
    <source>
        <dbReference type="ARBA" id="ARBA00023136"/>
    </source>
</evidence>
<dbReference type="AlphaFoldDB" id="E3LQY9"/>
<keyword evidence="3" id="KW-1133">Transmembrane helix</keyword>
<reference evidence="6" key="1">
    <citation type="submission" date="2007-07" db="EMBL/GenBank/DDBJ databases">
        <title>PCAP assembly of the Caenorhabditis remanei genome.</title>
        <authorList>
            <consortium name="The Caenorhabditis remanei Sequencing Consortium"/>
            <person name="Wilson R.K."/>
        </authorList>
    </citation>
    <scope>NUCLEOTIDE SEQUENCE [LARGE SCALE GENOMIC DNA]</scope>
    <source>
        <strain evidence="6">PB4641</strain>
    </source>
</reference>
<dbReference type="HOGENOM" id="CLU_070413_0_0_1"/>
<dbReference type="Gene3D" id="1.20.1070.10">
    <property type="entry name" value="Rhodopsin 7-helix transmembrane proteins"/>
    <property type="match status" value="1"/>
</dbReference>
<accession>E3LQY9</accession>
<dbReference type="Proteomes" id="UP000008281">
    <property type="component" value="Unassembled WGS sequence"/>
</dbReference>
<proteinExistence type="inferred from homology"/>
<keyword evidence="4" id="KW-0472">Membrane</keyword>
<keyword evidence="2" id="KW-0812">Transmembrane</keyword>
<keyword evidence="7" id="KW-1185">Reference proteome</keyword>
<evidence type="ECO:0000313" key="7">
    <source>
        <dbReference type="Proteomes" id="UP000008281"/>
    </source>
</evidence>
<dbReference type="EMBL" id="DS268413">
    <property type="protein sequence ID" value="EFP07443.1"/>
    <property type="molecule type" value="Genomic_DNA"/>
</dbReference>
<dbReference type="Pfam" id="PF02117">
    <property type="entry name" value="7TM_GPCR_Sra"/>
    <property type="match status" value="1"/>
</dbReference>
<evidence type="ECO:0000256" key="5">
    <source>
        <dbReference type="ARBA" id="ARBA00037994"/>
    </source>
</evidence>
<dbReference type="PANTHER" id="PTHR31582:SF2">
    <property type="entry name" value="G-PROTEIN COUPLED RECEPTORS FAMILY 1 PROFILE DOMAIN-CONTAINING PROTEIN-RELATED"/>
    <property type="match status" value="1"/>
</dbReference>
<comment type="similarity">
    <text evidence="5">Belongs to the nematode receptor-like protein sra family.</text>
</comment>
<dbReference type="PANTHER" id="PTHR31582">
    <property type="entry name" value="SERPENTINE RECEPTOR, CLASS A (ALPHA)-RELATED-RELATED"/>
    <property type="match status" value="1"/>
</dbReference>
<dbReference type="GO" id="GO:0016020">
    <property type="term" value="C:membrane"/>
    <property type="evidence" value="ECO:0007669"/>
    <property type="project" value="UniProtKB-SubCell"/>
</dbReference>
<dbReference type="PRINTS" id="PR00697">
    <property type="entry name" value="TMPROTEINSRA"/>
</dbReference>
<dbReference type="STRING" id="31234.E3LQY9"/>
<comment type="subcellular location">
    <subcellularLocation>
        <location evidence="1">Membrane</location>
        <topology evidence="1">Multi-pass membrane protein</topology>
    </subcellularLocation>
</comment>
<evidence type="ECO:0000313" key="6">
    <source>
        <dbReference type="EMBL" id="EFP07443.1"/>
    </source>
</evidence>
<dbReference type="OrthoDB" id="5855692at2759"/>
<dbReference type="FunCoup" id="E3LQY9">
    <property type="interactions" value="2"/>
</dbReference>
<dbReference type="eggNOG" id="ENOG502THAY">
    <property type="taxonomic scope" value="Eukaryota"/>
</dbReference>
<dbReference type="OMA" id="TINMIRT"/>
<dbReference type="GO" id="GO:0004930">
    <property type="term" value="F:G protein-coupled receptor activity"/>
    <property type="evidence" value="ECO:0007669"/>
    <property type="project" value="InterPro"/>
</dbReference>